<dbReference type="EMBL" id="MCFI01000008">
    <property type="protein sequence ID" value="ORY83075.1"/>
    <property type="molecule type" value="Genomic_DNA"/>
</dbReference>
<keyword evidence="2" id="KW-1185">Reference proteome</keyword>
<dbReference type="RefSeq" id="XP_040725656.1">
    <property type="nucleotide sequence ID" value="XM_040869172.1"/>
</dbReference>
<sequence>MPQSTCTAYRMTRERRPGWFVVHCTLSTGLYCQFMMDHAHHVGASRWVNRQRMGCLPLDFVARLIYAEPYSVAELVMAVSQMAHSASDWTESSQETRPMLHGCYEDCVSQLGAGVQKGSAVRVRSGMAVNVGCDDCTSSSTRDNSPSLASKKPTMHLFRGVAGQHCCSPVNGSLSLKNSSAGVGGIGVGSGCCVCAVAIIAGCERAEAALSSVTLCLGYIVTSHMA</sequence>
<comment type="caution">
    <text evidence="1">The sequence shown here is derived from an EMBL/GenBank/DDBJ whole genome shotgun (WGS) entry which is preliminary data.</text>
</comment>
<dbReference type="Proteomes" id="UP000193685">
    <property type="component" value="Unassembled WGS sequence"/>
</dbReference>
<name>A0A1Y2FJW0_PROLT</name>
<organism evidence="1 2">
    <name type="scientific">Protomyces lactucae-debilis</name>
    <dbReference type="NCBI Taxonomy" id="2754530"/>
    <lineage>
        <taxon>Eukaryota</taxon>
        <taxon>Fungi</taxon>
        <taxon>Dikarya</taxon>
        <taxon>Ascomycota</taxon>
        <taxon>Taphrinomycotina</taxon>
        <taxon>Taphrinomycetes</taxon>
        <taxon>Taphrinales</taxon>
        <taxon>Protomycetaceae</taxon>
        <taxon>Protomyces</taxon>
    </lineage>
</organism>
<reference evidence="1 2" key="1">
    <citation type="submission" date="2016-07" db="EMBL/GenBank/DDBJ databases">
        <title>Pervasive Adenine N6-methylation of Active Genes in Fungi.</title>
        <authorList>
            <consortium name="DOE Joint Genome Institute"/>
            <person name="Mondo S.J."/>
            <person name="Dannebaum R.O."/>
            <person name="Kuo R.C."/>
            <person name="Labutti K."/>
            <person name="Haridas S."/>
            <person name="Kuo A."/>
            <person name="Salamov A."/>
            <person name="Ahrendt S.R."/>
            <person name="Lipzen A."/>
            <person name="Sullivan W."/>
            <person name="Andreopoulos W.B."/>
            <person name="Clum A."/>
            <person name="Lindquist E."/>
            <person name="Daum C."/>
            <person name="Ramamoorthy G.K."/>
            <person name="Gryganskyi A."/>
            <person name="Culley D."/>
            <person name="Magnuson J.K."/>
            <person name="James T.Y."/>
            <person name="O'Malley M.A."/>
            <person name="Stajich J.E."/>
            <person name="Spatafora J.W."/>
            <person name="Visel A."/>
            <person name="Grigoriev I.V."/>
        </authorList>
    </citation>
    <scope>NUCLEOTIDE SEQUENCE [LARGE SCALE GENOMIC DNA]</scope>
    <source>
        <strain evidence="1 2">12-1054</strain>
    </source>
</reference>
<gene>
    <name evidence="1" type="ORF">BCR37DRAFT_379029</name>
</gene>
<accession>A0A1Y2FJW0</accession>
<proteinExistence type="predicted"/>
<protein>
    <submittedName>
        <fullName evidence="1">Uncharacterized protein</fullName>
    </submittedName>
</protein>
<evidence type="ECO:0000313" key="1">
    <source>
        <dbReference type="EMBL" id="ORY83075.1"/>
    </source>
</evidence>
<dbReference type="AlphaFoldDB" id="A0A1Y2FJW0"/>
<evidence type="ECO:0000313" key="2">
    <source>
        <dbReference type="Proteomes" id="UP000193685"/>
    </source>
</evidence>
<dbReference type="GeneID" id="63785771"/>